<gene>
    <name evidence="1" type="ORF">BV25DRAFT_1806035</name>
</gene>
<protein>
    <submittedName>
        <fullName evidence="1">Fungal pheromone STE3G-protein-coupled receptor</fullName>
    </submittedName>
</protein>
<evidence type="ECO:0000313" key="2">
    <source>
        <dbReference type="Proteomes" id="UP000814140"/>
    </source>
</evidence>
<keyword evidence="2" id="KW-1185">Reference proteome</keyword>
<accession>A0ACB8SXL4</accession>
<reference evidence="1" key="2">
    <citation type="journal article" date="2022" name="New Phytol.">
        <title>Evolutionary transition to the ectomycorrhizal habit in the genomes of a hyperdiverse lineage of mushroom-forming fungi.</title>
        <authorList>
            <person name="Looney B."/>
            <person name="Miyauchi S."/>
            <person name="Morin E."/>
            <person name="Drula E."/>
            <person name="Courty P.E."/>
            <person name="Kohler A."/>
            <person name="Kuo A."/>
            <person name="LaButti K."/>
            <person name="Pangilinan J."/>
            <person name="Lipzen A."/>
            <person name="Riley R."/>
            <person name="Andreopoulos W."/>
            <person name="He G."/>
            <person name="Johnson J."/>
            <person name="Nolan M."/>
            <person name="Tritt A."/>
            <person name="Barry K.W."/>
            <person name="Grigoriev I.V."/>
            <person name="Nagy L.G."/>
            <person name="Hibbett D."/>
            <person name="Henrissat B."/>
            <person name="Matheny P.B."/>
            <person name="Labbe J."/>
            <person name="Martin F.M."/>
        </authorList>
    </citation>
    <scope>NUCLEOTIDE SEQUENCE</scope>
    <source>
        <strain evidence="1">HHB10654</strain>
    </source>
</reference>
<evidence type="ECO:0000313" key="1">
    <source>
        <dbReference type="EMBL" id="KAI0061190.1"/>
    </source>
</evidence>
<name>A0ACB8SXL4_9AGAM</name>
<dbReference type="Proteomes" id="UP000814140">
    <property type="component" value="Unassembled WGS sequence"/>
</dbReference>
<keyword evidence="1" id="KW-0675">Receptor</keyword>
<dbReference type="EMBL" id="MU277214">
    <property type="protein sequence ID" value="KAI0061190.1"/>
    <property type="molecule type" value="Genomic_DNA"/>
</dbReference>
<reference evidence="1" key="1">
    <citation type="submission" date="2021-03" db="EMBL/GenBank/DDBJ databases">
        <authorList>
            <consortium name="DOE Joint Genome Institute"/>
            <person name="Ahrendt S."/>
            <person name="Looney B.P."/>
            <person name="Miyauchi S."/>
            <person name="Morin E."/>
            <person name="Drula E."/>
            <person name="Courty P.E."/>
            <person name="Chicoki N."/>
            <person name="Fauchery L."/>
            <person name="Kohler A."/>
            <person name="Kuo A."/>
            <person name="Labutti K."/>
            <person name="Pangilinan J."/>
            <person name="Lipzen A."/>
            <person name="Riley R."/>
            <person name="Andreopoulos W."/>
            <person name="He G."/>
            <person name="Johnson J."/>
            <person name="Barry K.W."/>
            <person name="Grigoriev I.V."/>
            <person name="Nagy L."/>
            <person name="Hibbett D."/>
            <person name="Henrissat B."/>
            <person name="Matheny P.B."/>
            <person name="Labbe J."/>
            <person name="Martin F."/>
        </authorList>
    </citation>
    <scope>NUCLEOTIDE SEQUENCE</scope>
    <source>
        <strain evidence="1">HHB10654</strain>
    </source>
</reference>
<proteinExistence type="predicted"/>
<comment type="caution">
    <text evidence="1">The sequence shown here is derived from an EMBL/GenBank/DDBJ whole genome shotgun (WGS) entry which is preliminary data.</text>
</comment>
<organism evidence="1 2">
    <name type="scientific">Artomyces pyxidatus</name>
    <dbReference type="NCBI Taxonomy" id="48021"/>
    <lineage>
        <taxon>Eukaryota</taxon>
        <taxon>Fungi</taxon>
        <taxon>Dikarya</taxon>
        <taxon>Basidiomycota</taxon>
        <taxon>Agaricomycotina</taxon>
        <taxon>Agaricomycetes</taxon>
        <taxon>Russulales</taxon>
        <taxon>Auriscalpiaceae</taxon>
        <taxon>Artomyces</taxon>
    </lineage>
</organism>
<sequence>MPGFYDPPNAVFSGFSFVGFIVALVPFYWHFRDTNVGTCLFMFWASLGCLNAFVNSIAWNGSVLNTAPVWCDISTRIIIAENVAIPAATVCIMRRVYADVSNKVWKRHHETMLDLAIGLLFPILDVALSYIVQGHRFDILEDAGCWPALVDRPPSYALVFIWPLILSIVSVIFGILILRRHLIDRRKLDPWNNADPALVKHYSSMSPRLIFLACCCAFFSIPLCIYDLYLDALSPGYGPWISWSSVHSHFSAVYQVPSVEWKPDQQTRISVEVTRWSNVLCAFVFFALFGFAEEAVQEYRRLWRFVRSRVLRIPET</sequence>